<proteinExistence type="predicted"/>
<comment type="caution">
    <text evidence="1">The sequence shown here is derived from an EMBL/GenBank/DDBJ whole genome shotgun (WGS) entry which is preliminary data.</text>
</comment>
<dbReference type="EMBL" id="JAVLSF010000020">
    <property type="protein sequence ID" value="MDR9776150.1"/>
    <property type="molecule type" value="Genomic_DNA"/>
</dbReference>
<protein>
    <submittedName>
        <fullName evidence="1">Uncharacterized protein</fullName>
    </submittedName>
</protein>
<evidence type="ECO:0000313" key="1">
    <source>
        <dbReference type="EMBL" id="MDR9776150.1"/>
    </source>
</evidence>
<sequence length="273" mass="30492">MTVEKPPRSGPSPEEQVRIYARRQRERYRFDSSKIARAENVYVAWIDLMGAGHLMSVSLEKPANALVRLHMAVEHAIAKKTSIETLPINDGVFILSQHKSDIEQVVRSVMIDLSSIFISTPDPQNKVLLRGGIAFGPVYRGEAIAAGLAAGKREKHKEALSRVAFGPAIIQAYREEGAAPPYGIAVHESARSFAPPATTPFLMTHWLWWLTHPDLEHPDGAPPLTVLKEVLCGDLIKHFAWLRSTLLLHGLPAEKLTQWEQMAQQYFRLRAPS</sequence>
<dbReference type="RefSeq" id="WP_246648225.1">
    <property type="nucleotide sequence ID" value="NZ_JAVLSD010000020.1"/>
</dbReference>
<name>A0AAJ2GUD9_9HYPH</name>
<dbReference type="Proteomes" id="UP001268610">
    <property type="component" value="Unassembled WGS sequence"/>
</dbReference>
<dbReference type="Gene3D" id="3.30.70.1230">
    <property type="entry name" value="Nucleotide cyclase"/>
    <property type="match status" value="1"/>
</dbReference>
<accession>A0AAJ2GUD9</accession>
<reference evidence="1" key="1">
    <citation type="submission" date="2023-04" db="EMBL/GenBank/DDBJ databases">
        <title>Genomic characterization of faba bean (Vicia faba) microsymbionts in Mexican soils.</title>
        <authorList>
            <person name="Rivera Orduna F.N."/>
            <person name="Guevara-Luna J."/>
            <person name="Yan J."/>
            <person name="Arroyo-Herrera I."/>
            <person name="Li Y."/>
            <person name="Vasquez-Murrieta M.S."/>
            <person name="Wang E.T."/>
        </authorList>
    </citation>
    <scope>NUCLEOTIDE SEQUENCE</scope>
    <source>
        <strain evidence="1">CH26</strain>
    </source>
</reference>
<evidence type="ECO:0000313" key="2">
    <source>
        <dbReference type="Proteomes" id="UP001268610"/>
    </source>
</evidence>
<dbReference type="InterPro" id="IPR029787">
    <property type="entry name" value="Nucleotide_cyclase"/>
</dbReference>
<organism evidence="1 2">
    <name type="scientific">Rhizobium hidalgonense</name>
    <dbReference type="NCBI Taxonomy" id="1538159"/>
    <lineage>
        <taxon>Bacteria</taxon>
        <taxon>Pseudomonadati</taxon>
        <taxon>Pseudomonadota</taxon>
        <taxon>Alphaproteobacteria</taxon>
        <taxon>Hyphomicrobiales</taxon>
        <taxon>Rhizobiaceae</taxon>
        <taxon>Rhizobium/Agrobacterium group</taxon>
        <taxon>Rhizobium</taxon>
    </lineage>
</organism>
<gene>
    <name evidence="1" type="ORF">RJJ65_26525</name>
</gene>
<dbReference type="AlphaFoldDB" id="A0AAJ2GUD9"/>